<comment type="caution">
    <text evidence="1">The sequence shown here is derived from an EMBL/GenBank/DDBJ whole genome shotgun (WGS) entry which is preliminary data.</text>
</comment>
<accession>A0ABU0CVZ5</accession>
<evidence type="ECO:0008006" key="3">
    <source>
        <dbReference type="Google" id="ProtNLM"/>
    </source>
</evidence>
<proteinExistence type="predicted"/>
<evidence type="ECO:0000313" key="1">
    <source>
        <dbReference type="EMBL" id="MDQ0340586.1"/>
    </source>
</evidence>
<name>A0ABU0CVZ5_9BACI</name>
<gene>
    <name evidence="1" type="ORF">J2S00_003410</name>
</gene>
<protein>
    <recommendedName>
        <fullName evidence="3">Transposase</fullName>
    </recommendedName>
</protein>
<dbReference type="EMBL" id="JAUSUQ010000015">
    <property type="protein sequence ID" value="MDQ0340586.1"/>
    <property type="molecule type" value="Genomic_DNA"/>
</dbReference>
<reference evidence="1 2" key="1">
    <citation type="submission" date="2023-07" db="EMBL/GenBank/DDBJ databases">
        <title>Genomic Encyclopedia of Type Strains, Phase IV (KMG-IV): sequencing the most valuable type-strain genomes for metagenomic binning, comparative biology and taxonomic classification.</title>
        <authorList>
            <person name="Goeker M."/>
        </authorList>
    </citation>
    <scope>NUCLEOTIDE SEQUENCE [LARGE SCALE GENOMIC DNA]</scope>
    <source>
        <strain evidence="1 2">DSM 17740</strain>
    </source>
</reference>
<evidence type="ECO:0000313" key="2">
    <source>
        <dbReference type="Proteomes" id="UP001232445"/>
    </source>
</evidence>
<organism evidence="1 2">
    <name type="scientific">Caldalkalibacillus uzonensis</name>
    <dbReference type="NCBI Taxonomy" id="353224"/>
    <lineage>
        <taxon>Bacteria</taxon>
        <taxon>Bacillati</taxon>
        <taxon>Bacillota</taxon>
        <taxon>Bacilli</taxon>
        <taxon>Bacillales</taxon>
        <taxon>Bacillaceae</taxon>
        <taxon>Caldalkalibacillus</taxon>
    </lineage>
</organism>
<sequence>MAIIQQMSLFEWEEIEQLGDLERLLLVLENMPDEPLMQMLEKARGRGKNDYPIRAMWNSVLAGIVFQHESIESLRRELGRNGQLRHLCGFEGQVGDVLGLHSFFKKTAAT</sequence>
<dbReference type="Proteomes" id="UP001232445">
    <property type="component" value="Unassembled WGS sequence"/>
</dbReference>
<keyword evidence="2" id="KW-1185">Reference proteome</keyword>